<comment type="caution">
    <text evidence="2">The sequence shown here is derived from an EMBL/GenBank/DDBJ whole genome shotgun (WGS) entry which is preliminary data.</text>
</comment>
<evidence type="ECO:0000313" key="2">
    <source>
        <dbReference type="EMBL" id="GAA5531156.1"/>
    </source>
</evidence>
<evidence type="ECO:0000256" key="1">
    <source>
        <dbReference type="SAM" id="Phobius"/>
    </source>
</evidence>
<reference evidence="2 3" key="1">
    <citation type="submission" date="2024-02" db="EMBL/GenBank/DDBJ databases">
        <title>Herpetosiphon gulosus NBRC 112829.</title>
        <authorList>
            <person name="Ichikawa N."/>
            <person name="Katano-Makiyama Y."/>
            <person name="Hidaka K."/>
        </authorList>
    </citation>
    <scope>NUCLEOTIDE SEQUENCE [LARGE SCALE GENOMIC DNA]</scope>
    <source>
        <strain evidence="2 3">NBRC 112829</strain>
    </source>
</reference>
<protein>
    <submittedName>
        <fullName evidence="2">Uncharacterized protein</fullName>
    </submittedName>
</protein>
<keyword evidence="1" id="KW-0472">Membrane</keyword>
<keyword evidence="3" id="KW-1185">Reference proteome</keyword>
<dbReference type="Proteomes" id="UP001428290">
    <property type="component" value="Unassembled WGS sequence"/>
</dbReference>
<dbReference type="EMBL" id="BAABRU010000034">
    <property type="protein sequence ID" value="GAA5531156.1"/>
    <property type="molecule type" value="Genomic_DNA"/>
</dbReference>
<name>A0ABP9X8I9_9CHLR</name>
<accession>A0ABP9X8I9</accession>
<gene>
    <name evidence="2" type="ORF">Hgul01_04981</name>
</gene>
<sequence>MSTSPVDLITLPTTNFSTDHVSFQVSAELMQNSQQSSPISPTNNLVVVQDSAGKPMLFSIGTDQTLHLIKYDETTPTGWQVINLSTQWSDYSHAVAFDLSQDTHGLISITFALATADQKKTAVFSASMLSNDYTKTDWTTLSQQCKEIAGLDPTFQAESIRLGTSNDGHPPIIIIVGSINNAKFYYQVIDGQTSQTLEFPENVISNPGSLLEVTTSHTIGQRAFFFLYQIGATQTLEATTLADQFQGSLQYDFSPGNAGIPAEYNNLTYTCMTTALGTQTSPLDISSDVYIGTTDGVYVFANSRLAGMQKVTDAIKDVHQIIVTATGDTIGLWVMASPNKLYYIASKPGSPYTFNEPILFSDTVVHIAPTRSGLSHSNELFVVDQTQHVVHYWQDPNTTLWSQRTITIADQSYLLNFNSYTTHIHLQDQNGMALANIPLAISCSTWSYATINGRIYSLDQDVMAQVPTDALGNLTIILPASDLTAPIIHVQADFIDQTLNIYPHGKITKGLQAIKSGDDLKNAKTADGSAVIGGDLDTITLNSVAQNIGQLHQLSSQITGPMGSNTYVVLTAKNAKQTGKLNPSQPAAKQLTMQVSRNRSSATLSLNSADDIFDDIGDAFGDVWHEIEHFFVAGIDKIEQGITYLSNGVSFLIKEAEQGLNFILKVADKVYNIVLDSIASIYKVLSWIFQLIKVGIETLIKWLGFLFGWDDIWHTHKVLARIISQGVDYGINRMESEINDWTNSINTTFDQLNQQIHATLVPSSLQLTTPNTITNNQSSDQQTQLFQSPGGNWSAYQLQHSGMLNGFGANLQHNPFIQFLNDVVIPTSQQLYAALENDFDDLKQIIIGGVTIVDTLKLFADLATTIIEPIKTMVIGLLKFVVDLAKDIQHALVDDLDIPLLSDLYKWVTGLFGEGEDFSVVNGVCLLLAIPVTIIYKASVGSAPFTDQSQMLDDPNLFNTIMGQPKQQLMLGTAKALNASTSKSVGVVYSQVGGLLAAIVGPMITIATLFKLAANEQEVTIKSRAAQVSIVLALTKALLTFPIRKSEQSIAGYTLKISSWLLSVCNTAQSAIIRSPRIGGGITIGIDSIIIVMALIADGLDHADGWTWTTDILSNVSGIGAGIGQVAKGTDVGDAIGIVGWAGSYVSSIVGFSAAVIKLANGSDNEALSLINLGGL</sequence>
<feature type="transmembrane region" description="Helical" evidence="1">
    <location>
        <begin position="992"/>
        <end position="1014"/>
    </location>
</feature>
<dbReference type="RefSeq" id="WP_345724734.1">
    <property type="nucleotide sequence ID" value="NZ_BAABRU010000034.1"/>
</dbReference>
<organism evidence="2 3">
    <name type="scientific">Herpetosiphon gulosus</name>
    <dbReference type="NCBI Taxonomy" id="1973496"/>
    <lineage>
        <taxon>Bacteria</taxon>
        <taxon>Bacillati</taxon>
        <taxon>Chloroflexota</taxon>
        <taxon>Chloroflexia</taxon>
        <taxon>Herpetosiphonales</taxon>
        <taxon>Herpetosiphonaceae</taxon>
        <taxon>Herpetosiphon</taxon>
    </lineage>
</organism>
<keyword evidence="1" id="KW-1133">Transmembrane helix</keyword>
<keyword evidence="1" id="KW-0812">Transmembrane</keyword>
<proteinExistence type="predicted"/>
<evidence type="ECO:0000313" key="3">
    <source>
        <dbReference type="Proteomes" id="UP001428290"/>
    </source>
</evidence>